<reference evidence="1" key="1">
    <citation type="submission" date="2020-04" db="EMBL/GenBank/DDBJ databases">
        <authorList>
            <person name="Chiriac C."/>
            <person name="Salcher M."/>
            <person name="Ghai R."/>
            <person name="Kavagutti S V."/>
        </authorList>
    </citation>
    <scope>NUCLEOTIDE SEQUENCE</scope>
</reference>
<evidence type="ECO:0000313" key="1">
    <source>
        <dbReference type="EMBL" id="CAB4122598.1"/>
    </source>
</evidence>
<gene>
    <name evidence="1" type="ORF">UFOVP33_26</name>
</gene>
<protein>
    <submittedName>
        <fullName evidence="1">Uncharacterized protein</fullName>
    </submittedName>
</protein>
<name>A0A6J5KK67_9CAUD</name>
<proteinExistence type="predicted"/>
<dbReference type="EMBL" id="LR796162">
    <property type="protein sequence ID" value="CAB4122598.1"/>
    <property type="molecule type" value="Genomic_DNA"/>
</dbReference>
<organism evidence="1">
    <name type="scientific">uncultured Caudovirales phage</name>
    <dbReference type="NCBI Taxonomy" id="2100421"/>
    <lineage>
        <taxon>Viruses</taxon>
        <taxon>Duplodnaviria</taxon>
        <taxon>Heunggongvirae</taxon>
        <taxon>Uroviricota</taxon>
        <taxon>Caudoviricetes</taxon>
        <taxon>Peduoviridae</taxon>
        <taxon>Maltschvirus</taxon>
        <taxon>Maltschvirus maltsch</taxon>
    </lineage>
</organism>
<sequence length="74" mass="8017">MAKASIWIEDQPDGTVQVGGDFGDAVDHDSQAHQMVMVLLESVLKNAKSYETMEDTAPEVDVEPSLIITPDQAT</sequence>
<accession>A0A6J5KK67</accession>